<evidence type="ECO:0000313" key="12">
    <source>
        <dbReference type="Proteomes" id="UP000242637"/>
    </source>
</evidence>
<evidence type="ECO:0000256" key="3">
    <source>
        <dbReference type="ARBA" id="ARBA00022490"/>
    </source>
</evidence>
<dbReference type="GO" id="GO:0005524">
    <property type="term" value="F:ATP binding"/>
    <property type="evidence" value="ECO:0007669"/>
    <property type="project" value="UniProtKB-UniRule"/>
</dbReference>
<comment type="similarity">
    <text evidence="7">Belongs to the MurCDEF family.</text>
</comment>
<comment type="pathway">
    <text evidence="2 7 8">Cell wall biogenesis; peptidoglycan biosynthesis.</text>
</comment>
<dbReference type="InterPro" id="IPR004101">
    <property type="entry name" value="Mur_ligase_C"/>
</dbReference>
<dbReference type="Pfam" id="PF08245">
    <property type="entry name" value="Mur_ligase_M"/>
    <property type="match status" value="1"/>
</dbReference>
<dbReference type="SUPFAM" id="SSF53244">
    <property type="entry name" value="MurD-like peptide ligases, peptide-binding domain"/>
    <property type="match status" value="1"/>
</dbReference>
<keyword evidence="6 7" id="KW-0067">ATP-binding</keyword>
<name>A0A239VG53_9MICO</name>
<keyword evidence="7 8" id="KW-0131">Cell cycle</keyword>
<comment type="function">
    <text evidence="7 8">Cell wall formation. Catalyzes the addition of glutamate to the nucleotide precursor UDP-N-acetylmuramoyl-L-alanine (UMA).</text>
</comment>
<dbReference type="GO" id="GO:0071555">
    <property type="term" value="P:cell wall organization"/>
    <property type="evidence" value="ECO:0007669"/>
    <property type="project" value="UniProtKB-KW"/>
</dbReference>
<dbReference type="GO" id="GO:0008764">
    <property type="term" value="F:UDP-N-acetylmuramoylalanine-D-glutamate ligase activity"/>
    <property type="evidence" value="ECO:0007669"/>
    <property type="project" value="UniProtKB-UniRule"/>
</dbReference>
<proteinExistence type="inferred from homology"/>
<dbReference type="Pfam" id="PF02875">
    <property type="entry name" value="Mur_ligase_C"/>
    <property type="match status" value="1"/>
</dbReference>
<dbReference type="Gene3D" id="3.40.1190.10">
    <property type="entry name" value="Mur-like, catalytic domain"/>
    <property type="match status" value="1"/>
</dbReference>
<keyword evidence="5 7" id="KW-0547">Nucleotide-binding</keyword>
<organism evidence="11 12">
    <name type="scientific">Dermatophilus congolensis</name>
    <dbReference type="NCBI Taxonomy" id="1863"/>
    <lineage>
        <taxon>Bacteria</taxon>
        <taxon>Bacillati</taxon>
        <taxon>Actinomycetota</taxon>
        <taxon>Actinomycetes</taxon>
        <taxon>Micrococcales</taxon>
        <taxon>Dermatophilaceae</taxon>
        <taxon>Dermatophilus</taxon>
    </lineage>
</organism>
<dbReference type="InterPro" id="IPR013221">
    <property type="entry name" value="Mur_ligase_cen"/>
</dbReference>
<dbReference type="GO" id="GO:0051301">
    <property type="term" value="P:cell division"/>
    <property type="evidence" value="ECO:0007669"/>
    <property type="project" value="UniProtKB-KW"/>
</dbReference>
<dbReference type="InterPro" id="IPR036615">
    <property type="entry name" value="Mur_ligase_C_dom_sf"/>
</dbReference>
<dbReference type="SUPFAM" id="SSF53623">
    <property type="entry name" value="MurD-like peptide ligases, catalytic domain"/>
    <property type="match status" value="1"/>
</dbReference>
<dbReference type="InterPro" id="IPR036565">
    <property type="entry name" value="Mur-like_cat_sf"/>
</dbReference>
<dbReference type="EMBL" id="LT906453">
    <property type="protein sequence ID" value="SNV21205.1"/>
    <property type="molecule type" value="Genomic_DNA"/>
</dbReference>
<dbReference type="AlphaFoldDB" id="A0A239VG53"/>
<dbReference type="InterPro" id="IPR005762">
    <property type="entry name" value="MurD"/>
</dbReference>
<keyword evidence="7 8" id="KW-0133">Cell shape</keyword>
<comment type="subcellular location">
    <subcellularLocation>
        <location evidence="1 7 8">Cytoplasm</location>
    </subcellularLocation>
</comment>
<keyword evidence="7 8" id="KW-0573">Peptidoglycan synthesis</keyword>
<keyword evidence="7 8" id="KW-0132">Cell division</keyword>
<dbReference type="STRING" id="1121387.GCA_000429885_00923"/>
<feature type="binding site" evidence="7">
    <location>
        <begin position="170"/>
        <end position="176"/>
    </location>
    <ligand>
        <name>ATP</name>
        <dbReference type="ChEBI" id="CHEBI:30616"/>
    </ligand>
</feature>
<dbReference type="KEGG" id="dco:SAMEA4475696_1166"/>
<gene>
    <name evidence="7 11" type="primary">murD</name>
    <name evidence="11" type="ORF">SAMEA4475696_01166</name>
</gene>
<dbReference type="PANTHER" id="PTHR43692:SF1">
    <property type="entry name" value="UDP-N-ACETYLMURAMOYLALANINE--D-GLUTAMATE LIGASE"/>
    <property type="match status" value="1"/>
</dbReference>
<dbReference type="GO" id="GO:0009252">
    <property type="term" value="P:peptidoglycan biosynthetic process"/>
    <property type="evidence" value="ECO:0007669"/>
    <property type="project" value="UniProtKB-UniRule"/>
</dbReference>
<keyword evidence="7 8" id="KW-0961">Cell wall biogenesis/degradation</keyword>
<keyword evidence="12" id="KW-1185">Reference proteome</keyword>
<dbReference type="UniPathway" id="UPA00219"/>
<feature type="domain" description="Mur ligase C-terminal" evidence="9">
    <location>
        <begin position="379"/>
        <end position="502"/>
    </location>
</feature>
<evidence type="ECO:0000313" key="11">
    <source>
        <dbReference type="EMBL" id="SNV21205.1"/>
    </source>
</evidence>
<keyword evidence="4 7" id="KW-0436">Ligase</keyword>
<evidence type="ECO:0000256" key="6">
    <source>
        <dbReference type="ARBA" id="ARBA00022840"/>
    </source>
</evidence>
<evidence type="ECO:0000259" key="9">
    <source>
        <dbReference type="Pfam" id="PF02875"/>
    </source>
</evidence>
<dbReference type="Gene3D" id="3.90.190.20">
    <property type="entry name" value="Mur ligase, C-terminal domain"/>
    <property type="match status" value="1"/>
</dbReference>
<protein>
    <recommendedName>
        <fullName evidence="7 8">UDP-N-acetylmuramoylalanine--D-glutamate ligase</fullName>
        <ecNumber evidence="7 8">6.3.2.9</ecNumber>
    </recommendedName>
    <alternativeName>
        <fullName evidence="7">D-glutamic acid-adding enzyme</fullName>
    </alternativeName>
    <alternativeName>
        <fullName evidence="7">UDP-N-acetylmuramoyl-L-alanyl-D-glutamate synthetase</fullName>
    </alternativeName>
</protein>
<dbReference type="Pfam" id="PF21799">
    <property type="entry name" value="MurD-like_N"/>
    <property type="match status" value="1"/>
</dbReference>
<sequence>MSVTEGMSGSSIEKTVHVCESDDFVTTSVVGLDPRPGLTHRDANWAGLRVLVAGLGLSGFAAADALLERGARVTVVDGAQAPAESVLAEKAKILQILGAVTLLGQEGQAAIESPETVSEIDLVVTSPGWRPDNSLLVHAAQAGVPIWGEVELAWRMRPAENPAPWLCITGTNGKTTAVTMAASILSAAGLRSVAAGNVGTPLLEAVLHPDPYQVLAVELSSFQLHWQRSISPAASVCLNVAPDHVDWHGSMEAYAADKGRIYENTQIACIYNGSDPVTEQLVRDADVIEGCRAVGFTLGMPGLSMLGVVEDVLADRAFVEDRANSAAEIGTLTDLSRGSLPPAPHFVANALAAAALTRAIGVPAPVVQAGLRNYEVEKHRIAEVAVVDGVTFIDDSKATNPHAAAASLGSFASVVWVAGGLLKGADVDELVRTRADRLRGVVLLGRDRAILADALERYAPSVPVIDVGDEAPPEGSELIMDRIVREASALAQQGDVVLLAPAAASMDMFLNYGARGDAFAEAVRRFAGDTCAGESE</sequence>
<comment type="catalytic activity">
    <reaction evidence="7 8">
        <text>UDP-N-acetyl-alpha-D-muramoyl-L-alanine + D-glutamate + ATP = UDP-N-acetyl-alpha-D-muramoyl-L-alanyl-D-glutamate + ADP + phosphate + H(+)</text>
        <dbReference type="Rhea" id="RHEA:16429"/>
        <dbReference type="ChEBI" id="CHEBI:15378"/>
        <dbReference type="ChEBI" id="CHEBI:29986"/>
        <dbReference type="ChEBI" id="CHEBI:30616"/>
        <dbReference type="ChEBI" id="CHEBI:43474"/>
        <dbReference type="ChEBI" id="CHEBI:83898"/>
        <dbReference type="ChEBI" id="CHEBI:83900"/>
        <dbReference type="ChEBI" id="CHEBI:456216"/>
        <dbReference type="EC" id="6.3.2.9"/>
    </reaction>
</comment>
<dbReference type="HAMAP" id="MF_00639">
    <property type="entry name" value="MurD"/>
    <property type="match status" value="1"/>
</dbReference>
<dbReference type="SUPFAM" id="SSF51984">
    <property type="entry name" value="MurCD N-terminal domain"/>
    <property type="match status" value="1"/>
</dbReference>
<evidence type="ECO:0000259" key="10">
    <source>
        <dbReference type="Pfam" id="PF08245"/>
    </source>
</evidence>
<keyword evidence="3 7" id="KW-0963">Cytoplasm</keyword>
<evidence type="ECO:0000256" key="4">
    <source>
        <dbReference type="ARBA" id="ARBA00022598"/>
    </source>
</evidence>
<evidence type="ECO:0000256" key="1">
    <source>
        <dbReference type="ARBA" id="ARBA00004496"/>
    </source>
</evidence>
<evidence type="ECO:0000256" key="5">
    <source>
        <dbReference type="ARBA" id="ARBA00022741"/>
    </source>
</evidence>
<evidence type="ECO:0000256" key="7">
    <source>
        <dbReference type="HAMAP-Rule" id="MF_00639"/>
    </source>
</evidence>
<accession>A0A239VG53</accession>
<dbReference type="EC" id="6.3.2.9" evidence="7 8"/>
<dbReference type="PANTHER" id="PTHR43692">
    <property type="entry name" value="UDP-N-ACETYLMURAMOYLALANINE--D-GLUTAMATE LIGASE"/>
    <property type="match status" value="1"/>
</dbReference>
<evidence type="ECO:0000256" key="2">
    <source>
        <dbReference type="ARBA" id="ARBA00004752"/>
    </source>
</evidence>
<reference evidence="11 12" key="1">
    <citation type="submission" date="2017-06" db="EMBL/GenBank/DDBJ databases">
        <authorList>
            <consortium name="Pathogen Informatics"/>
        </authorList>
    </citation>
    <scope>NUCLEOTIDE SEQUENCE [LARGE SCALE GENOMIC DNA]</scope>
    <source>
        <strain evidence="11 12">NCTC13039</strain>
    </source>
</reference>
<dbReference type="GO" id="GO:0005737">
    <property type="term" value="C:cytoplasm"/>
    <property type="evidence" value="ECO:0007669"/>
    <property type="project" value="UniProtKB-SubCell"/>
</dbReference>
<dbReference type="Proteomes" id="UP000242637">
    <property type="component" value="Chromosome 1"/>
</dbReference>
<dbReference type="NCBIfam" id="TIGR01087">
    <property type="entry name" value="murD"/>
    <property type="match status" value="1"/>
</dbReference>
<evidence type="ECO:0000256" key="8">
    <source>
        <dbReference type="RuleBase" id="RU003664"/>
    </source>
</evidence>
<dbReference type="GO" id="GO:0008360">
    <property type="term" value="P:regulation of cell shape"/>
    <property type="evidence" value="ECO:0007669"/>
    <property type="project" value="UniProtKB-KW"/>
</dbReference>
<dbReference type="Gene3D" id="3.40.50.720">
    <property type="entry name" value="NAD(P)-binding Rossmann-like Domain"/>
    <property type="match status" value="1"/>
</dbReference>
<feature type="domain" description="Mur ligase central" evidence="10">
    <location>
        <begin position="168"/>
        <end position="355"/>
    </location>
</feature>